<feature type="transmembrane region" description="Helical" evidence="9">
    <location>
        <begin position="397"/>
        <end position="413"/>
    </location>
</feature>
<evidence type="ECO:0000256" key="7">
    <source>
        <dbReference type="ARBA" id="ARBA00022989"/>
    </source>
</evidence>
<reference evidence="10 11" key="1">
    <citation type="submission" date="2018-11" db="EMBL/GenBank/DDBJ databases">
        <title>Paraburkholderia sp. DHOA04, isolated from soil.</title>
        <authorList>
            <person name="Gao Z.-H."/>
            <person name="Qiu L.-H."/>
            <person name="Fu J.-C."/>
        </authorList>
    </citation>
    <scope>NUCLEOTIDE SEQUENCE [LARGE SCALE GENOMIC DNA]</scope>
    <source>
        <strain evidence="10 11">DHOA04</strain>
    </source>
</reference>
<name>A0A3N6MUZ6_9BURK</name>
<evidence type="ECO:0000256" key="1">
    <source>
        <dbReference type="ARBA" id="ARBA00004651"/>
    </source>
</evidence>
<feature type="transmembrane region" description="Helical" evidence="9">
    <location>
        <begin position="332"/>
        <end position="351"/>
    </location>
</feature>
<feature type="transmembrane region" description="Helical" evidence="9">
    <location>
        <begin position="87"/>
        <end position="106"/>
    </location>
</feature>
<feature type="transmembrane region" description="Helical" evidence="9">
    <location>
        <begin position="234"/>
        <end position="255"/>
    </location>
</feature>
<evidence type="ECO:0000256" key="3">
    <source>
        <dbReference type="ARBA" id="ARBA00022448"/>
    </source>
</evidence>
<feature type="transmembrane region" description="Helical" evidence="9">
    <location>
        <begin position="419"/>
        <end position="436"/>
    </location>
</feature>
<feature type="transmembrane region" description="Helical" evidence="9">
    <location>
        <begin position="126"/>
        <end position="144"/>
    </location>
</feature>
<evidence type="ECO:0000256" key="8">
    <source>
        <dbReference type="ARBA" id="ARBA00023136"/>
    </source>
</evidence>
<feature type="transmembrane region" description="Helical" evidence="9">
    <location>
        <begin position="36"/>
        <end position="57"/>
    </location>
</feature>
<comment type="subcellular location">
    <subcellularLocation>
        <location evidence="1">Cell membrane</location>
        <topology evidence="1">Multi-pass membrane protein</topology>
    </subcellularLocation>
</comment>
<dbReference type="AlphaFoldDB" id="A0A3N6MUZ6"/>
<dbReference type="GO" id="GO:0022857">
    <property type="term" value="F:transmembrane transporter activity"/>
    <property type="evidence" value="ECO:0007669"/>
    <property type="project" value="InterPro"/>
</dbReference>
<feature type="transmembrane region" description="Helical" evidence="9">
    <location>
        <begin position="12"/>
        <end position="30"/>
    </location>
</feature>
<evidence type="ECO:0000256" key="6">
    <source>
        <dbReference type="ARBA" id="ARBA00022970"/>
    </source>
</evidence>
<evidence type="ECO:0000313" key="10">
    <source>
        <dbReference type="EMBL" id="RQH05765.1"/>
    </source>
</evidence>
<keyword evidence="7 9" id="KW-1133">Transmembrane helix</keyword>
<dbReference type="Gene3D" id="1.20.1740.10">
    <property type="entry name" value="Amino acid/polyamine transporter I"/>
    <property type="match status" value="1"/>
</dbReference>
<dbReference type="EMBL" id="RQIS01000009">
    <property type="protein sequence ID" value="RQH05765.1"/>
    <property type="molecule type" value="Genomic_DNA"/>
</dbReference>
<dbReference type="InterPro" id="IPR050367">
    <property type="entry name" value="APC_superfamily"/>
</dbReference>
<feature type="transmembrane region" description="Helical" evidence="9">
    <location>
        <begin position="275"/>
        <end position="299"/>
    </location>
</feature>
<keyword evidence="6" id="KW-0029">Amino-acid transport</keyword>
<dbReference type="InterPro" id="IPR004754">
    <property type="entry name" value="Amino_acid_antiprt"/>
</dbReference>
<keyword evidence="11" id="KW-1185">Reference proteome</keyword>
<dbReference type="InterPro" id="IPR002293">
    <property type="entry name" value="AA/rel_permease1"/>
</dbReference>
<comment type="similarity">
    <text evidence="2">Belongs to the amino acid-polyamine-organocation (APC) superfamily. Basic amino acid/polyamine antiporter (APA) (TC 2.A.3.2) family.</text>
</comment>
<protein>
    <submittedName>
        <fullName evidence="10">Amino acid permease</fullName>
    </submittedName>
</protein>
<evidence type="ECO:0000256" key="2">
    <source>
        <dbReference type="ARBA" id="ARBA00008220"/>
    </source>
</evidence>
<comment type="caution">
    <text evidence="10">The sequence shown here is derived from an EMBL/GenBank/DDBJ whole genome shotgun (WGS) entry which is preliminary data.</text>
</comment>
<evidence type="ECO:0000256" key="9">
    <source>
        <dbReference type="SAM" id="Phobius"/>
    </source>
</evidence>
<dbReference type="PIRSF" id="PIRSF006060">
    <property type="entry name" value="AA_transporter"/>
    <property type="match status" value="1"/>
</dbReference>
<feature type="transmembrane region" description="Helical" evidence="9">
    <location>
        <begin position="357"/>
        <end position="377"/>
    </location>
</feature>
<dbReference type="OrthoDB" id="3185104at2"/>
<dbReference type="PANTHER" id="PTHR42770">
    <property type="entry name" value="AMINO ACID TRANSPORTER-RELATED"/>
    <property type="match status" value="1"/>
</dbReference>
<evidence type="ECO:0000256" key="5">
    <source>
        <dbReference type="ARBA" id="ARBA00022692"/>
    </source>
</evidence>
<feature type="transmembrane region" description="Helical" evidence="9">
    <location>
        <begin position="151"/>
        <end position="175"/>
    </location>
</feature>
<evidence type="ECO:0000313" key="11">
    <source>
        <dbReference type="Proteomes" id="UP000272778"/>
    </source>
</evidence>
<organism evidence="10 11">
    <name type="scientific">Paraburkholderia dinghuensis</name>
    <dbReference type="NCBI Taxonomy" id="2305225"/>
    <lineage>
        <taxon>Bacteria</taxon>
        <taxon>Pseudomonadati</taxon>
        <taxon>Pseudomonadota</taxon>
        <taxon>Betaproteobacteria</taxon>
        <taxon>Burkholderiales</taxon>
        <taxon>Burkholderiaceae</taxon>
        <taxon>Paraburkholderia</taxon>
    </lineage>
</organism>
<feature type="transmembrane region" description="Helical" evidence="9">
    <location>
        <begin position="451"/>
        <end position="474"/>
    </location>
</feature>
<gene>
    <name evidence="10" type="ORF">D1Y85_14205</name>
</gene>
<dbReference type="RefSeq" id="WP_124151693.1">
    <property type="nucleotide sequence ID" value="NZ_RQIS01000009.1"/>
</dbReference>
<evidence type="ECO:0000256" key="4">
    <source>
        <dbReference type="ARBA" id="ARBA00022475"/>
    </source>
</evidence>
<proteinExistence type="inferred from homology"/>
<dbReference type="PANTHER" id="PTHR42770:SF4">
    <property type="entry name" value="ARGININE_ORNITHINE ANTIPORTER-RELATED"/>
    <property type="match status" value="1"/>
</dbReference>
<dbReference type="Proteomes" id="UP000272778">
    <property type="component" value="Unassembled WGS sequence"/>
</dbReference>
<accession>A0A3N6MUZ6</accession>
<dbReference type="Pfam" id="PF13520">
    <property type="entry name" value="AA_permease_2"/>
    <property type="match status" value="1"/>
</dbReference>
<keyword evidence="5 9" id="KW-0812">Transmembrane</keyword>
<dbReference type="NCBIfam" id="TIGR00905">
    <property type="entry name" value="2A0302"/>
    <property type="match status" value="1"/>
</dbReference>
<dbReference type="GO" id="GO:0005886">
    <property type="term" value="C:plasma membrane"/>
    <property type="evidence" value="ECO:0007669"/>
    <property type="project" value="UniProtKB-SubCell"/>
</dbReference>
<keyword evidence="8 9" id="KW-0472">Membrane</keyword>
<sequence length="475" mass="51235">MADTEQKMSRLQLTAMVVGSMVGAGIFSLPRTFAHATGPLGAAIAWVVAGVGMYTLARVFQSLAERKPQLDAGVFVYAKEGFGNYPGFLSAFGYWIGSCIGNVSYWVLIKSTLGAFFPVFGDGNTVTAIAVASVGIWLFHFLILRGVKQAAFINTIVTFAKIIPIVVFVVILIFVFEYGTFRLNIESAAQEAGGIIGQVRATMLVTVFVFIGIEGASVYSRYAKERADVGRATILGFGGVTALMVLVSMLPFAVLPRGDVAEIRQPSMAGVLESVVGPWGAVFVSIGLIISVLGAYLAWSLICAEVMFAAARNEDMPAVFARENANNVPANALWITNIVVQLLVASTYFSYDAFALMLNLTSAMSLIPYLLVAAYGWMVSNRGESYEVRPEERKRDLALASVAVIYTLFMIFAGGLKFILLSAILYAPGTVLYVVARRERKLKVFERMRDWVIFFVAAAAAVVGVIALAMGLIAI</sequence>
<dbReference type="GO" id="GO:0006865">
    <property type="term" value="P:amino acid transport"/>
    <property type="evidence" value="ECO:0007669"/>
    <property type="project" value="UniProtKB-KW"/>
</dbReference>
<keyword evidence="4" id="KW-1003">Cell membrane</keyword>
<keyword evidence="3" id="KW-0813">Transport</keyword>
<feature type="transmembrane region" description="Helical" evidence="9">
    <location>
        <begin position="195"/>
        <end position="213"/>
    </location>
</feature>